<evidence type="ECO:0000259" key="1">
    <source>
        <dbReference type="PROSITE" id="PS50908"/>
    </source>
</evidence>
<gene>
    <name evidence="2" type="ORF">SNAT2548_LOCUS2067</name>
</gene>
<dbReference type="EMBL" id="CAJNDS010000114">
    <property type="protein sequence ID" value="CAE6962936.1"/>
    <property type="molecule type" value="Genomic_DNA"/>
</dbReference>
<evidence type="ECO:0000313" key="3">
    <source>
        <dbReference type="Proteomes" id="UP000604046"/>
    </source>
</evidence>
<dbReference type="InterPro" id="IPR016135">
    <property type="entry name" value="UBQ-conjugating_enzyme/RWD"/>
</dbReference>
<sequence>MAELSELPESLQEELEILRAIYGEETVRLLKDRRIQEDGEEPVCCLEVDLEPMSEEGFQLVWVTLLVTVPKGYPLTATPKIEVGRPEP</sequence>
<keyword evidence="3" id="KW-1185">Reference proteome</keyword>
<protein>
    <recommendedName>
        <fullName evidence="1">RWD domain-containing protein</fullName>
    </recommendedName>
</protein>
<proteinExistence type="predicted"/>
<organism evidence="2 3">
    <name type="scientific">Symbiodinium natans</name>
    <dbReference type="NCBI Taxonomy" id="878477"/>
    <lineage>
        <taxon>Eukaryota</taxon>
        <taxon>Sar</taxon>
        <taxon>Alveolata</taxon>
        <taxon>Dinophyceae</taxon>
        <taxon>Suessiales</taxon>
        <taxon>Symbiodiniaceae</taxon>
        <taxon>Symbiodinium</taxon>
    </lineage>
</organism>
<dbReference type="PROSITE" id="PS50908">
    <property type="entry name" value="RWD"/>
    <property type="match status" value="1"/>
</dbReference>
<feature type="domain" description="RWD" evidence="1">
    <location>
        <begin position="13"/>
        <end position="88"/>
    </location>
</feature>
<dbReference type="SUPFAM" id="SSF54495">
    <property type="entry name" value="UBC-like"/>
    <property type="match status" value="1"/>
</dbReference>
<accession>A0A812HW52</accession>
<dbReference type="OrthoDB" id="439825at2759"/>
<dbReference type="Proteomes" id="UP000604046">
    <property type="component" value="Unassembled WGS sequence"/>
</dbReference>
<reference evidence="2" key="1">
    <citation type="submission" date="2021-02" db="EMBL/GenBank/DDBJ databases">
        <authorList>
            <person name="Dougan E. K."/>
            <person name="Rhodes N."/>
            <person name="Thang M."/>
            <person name="Chan C."/>
        </authorList>
    </citation>
    <scope>NUCLEOTIDE SEQUENCE</scope>
</reference>
<name>A0A812HW52_9DINO</name>
<dbReference type="Pfam" id="PF05773">
    <property type="entry name" value="RWD"/>
    <property type="match status" value="1"/>
</dbReference>
<evidence type="ECO:0000313" key="2">
    <source>
        <dbReference type="EMBL" id="CAE6962936.1"/>
    </source>
</evidence>
<dbReference type="Gene3D" id="3.10.110.10">
    <property type="entry name" value="Ubiquitin Conjugating Enzyme"/>
    <property type="match status" value="1"/>
</dbReference>
<comment type="caution">
    <text evidence="2">The sequence shown here is derived from an EMBL/GenBank/DDBJ whole genome shotgun (WGS) entry which is preliminary data.</text>
</comment>
<dbReference type="AlphaFoldDB" id="A0A812HW52"/>
<dbReference type="InterPro" id="IPR006575">
    <property type="entry name" value="RWD_dom"/>
</dbReference>